<evidence type="ECO:0000256" key="8">
    <source>
        <dbReference type="SAM" id="Coils"/>
    </source>
</evidence>
<dbReference type="RefSeq" id="WP_045433288.1">
    <property type="nucleotide sequence ID" value="NZ_AP014631.1"/>
</dbReference>
<evidence type="ECO:0000256" key="10">
    <source>
        <dbReference type="SAM" id="SignalP"/>
    </source>
</evidence>
<dbReference type="HOGENOM" id="CLU_836303_0_0_14"/>
<sequence>MKKLKKFLLTFGFLAPLATLPILSAACDNKKEEAPKEIEELNKIKSEHATLKNKIDTLISSISEKEKNKKDLQKLLDDTSKKVKDLEKQINKLEQKSQGHNERPLGDEHANPSTSKEEAKEAKKEFDKSLASVEEYLKTLNDEKYQEIKKTLNDAVENAKKELTDELNKKQIEDIKNKIEEALEVAKDKKIEIEIPEKVNNFSIQEFKIHIVNVPGHGNHKQLYLKIAGNTEVHKFFEKKKNNAGVILTDSKKQEVYIRANFNNPKFHFDLEYLGAKNQLELFTYLPNENENKDYEIDTIELFNGDKKYKIDLGGKKLIFNPSKISGNIHFQ</sequence>
<dbReference type="STRING" id="29554.MCAN360_0128"/>
<evidence type="ECO:0000256" key="2">
    <source>
        <dbReference type="ARBA" id="ARBA00022475"/>
    </source>
</evidence>
<dbReference type="KEGG" id="mcan:MCAN360_0128"/>
<evidence type="ECO:0000256" key="1">
    <source>
        <dbReference type="ARBA" id="ARBA00004193"/>
    </source>
</evidence>
<keyword evidence="12" id="KW-1185">Reference proteome</keyword>
<dbReference type="GO" id="GO:0005886">
    <property type="term" value="C:plasma membrane"/>
    <property type="evidence" value="ECO:0007669"/>
    <property type="project" value="UniProtKB-SubCell"/>
</dbReference>
<keyword evidence="3 10" id="KW-0732">Signal</keyword>
<evidence type="ECO:0000256" key="9">
    <source>
        <dbReference type="SAM" id="MobiDB-lite"/>
    </source>
</evidence>
<dbReference type="InterPro" id="IPR049890">
    <property type="entry name" value="VlpA-F-like_signal"/>
</dbReference>
<evidence type="ECO:0000256" key="3">
    <source>
        <dbReference type="ARBA" id="ARBA00022729"/>
    </source>
</evidence>
<evidence type="ECO:0000313" key="11">
    <source>
        <dbReference type="EMBL" id="BAP39394.1"/>
    </source>
</evidence>
<keyword evidence="7" id="KW-0449">Lipoprotein</keyword>
<feature type="coiled-coil region" evidence="8">
    <location>
        <begin position="142"/>
        <end position="192"/>
    </location>
</feature>
<dbReference type="PROSITE" id="PS51257">
    <property type="entry name" value="PROKAR_LIPOPROTEIN"/>
    <property type="match status" value="1"/>
</dbReference>
<keyword evidence="8" id="KW-0175">Coiled coil</keyword>
<keyword evidence="2" id="KW-1003">Cell membrane</keyword>
<evidence type="ECO:0000256" key="7">
    <source>
        <dbReference type="ARBA" id="ARBA00023288"/>
    </source>
</evidence>
<dbReference type="NCBIfam" id="NF033817">
    <property type="entry name" value="Mplas_variab_LP"/>
    <property type="match status" value="1"/>
</dbReference>
<feature type="region of interest" description="Disordered" evidence="9">
    <location>
        <begin position="93"/>
        <end position="125"/>
    </location>
</feature>
<evidence type="ECO:0000256" key="4">
    <source>
        <dbReference type="ARBA" id="ARBA00022737"/>
    </source>
</evidence>
<gene>
    <name evidence="11" type="ORF">MCAN360_0128</name>
</gene>
<evidence type="ECO:0000313" key="12">
    <source>
        <dbReference type="Proteomes" id="UP000031641"/>
    </source>
</evidence>
<keyword evidence="4" id="KW-0677">Repeat</keyword>
<feature type="signal peptide" evidence="10">
    <location>
        <begin position="1"/>
        <end position="25"/>
    </location>
</feature>
<organism evidence="11 12">
    <name type="scientific">Metamycoplasma canadense</name>
    <dbReference type="NCBI Taxonomy" id="29554"/>
    <lineage>
        <taxon>Bacteria</taxon>
        <taxon>Bacillati</taxon>
        <taxon>Mycoplasmatota</taxon>
        <taxon>Mycoplasmoidales</taxon>
        <taxon>Metamycoplasmataceae</taxon>
        <taxon>Metamycoplasma</taxon>
    </lineage>
</organism>
<accession>A0A077LB28</accession>
<evidence type="ECO:0000256" key="5">
    <source>
        <dbReference type="ARBA" id="ARBA00023136"/>
    </source>
</evidence>
<comment type="subcellular location">
    <subcellularLocation>
        <location evidence="1">Cell membrane</location>
        <topology evidence="1">Lipid-anchor</topology>
    </subcellularLocation>
</comment>
<proteinExistence type="predicted"/>
<reference evidence="12" key="1">
    <citation type="journal article" date="2014" name="Genome Announc.">
        <title>Complete Genome Sequence of Mycoplasma canadense Strain HAZ 360_1 from Bovine Mastitic Milk in Japan.</title>
        <authorList>
            <person name="Hata E."/>
        </authorList>
    </citation>
    <scope>NUCLEOTIDE SEQUENCE [LARGE SCALE GENOMIC DNA]</scope>
    <source>
        <strain evidence="12">HAZ360_1</strain>
    </source>
</reference>
<protein>
    <recommendedName>
        <fullName evidence="13">Lipoprotein</fullName>
    </recommendedName>
</protein>
<evidence type="ECO:0000256" key="6">
    <source>
        <dbReference type="ARBA" id="ARBA00023139"/>
    </source>
</evidence>
<keyword evidence="5" id="KW-0472">Membrane</keyword>
<evidence type="ECO:0008006" key="13">
    <source>
        <dbReference type="Google" id="ProtNLM"/>
    </source>
</evidence>
<keyword evidence="6" id="KW-0564">Palmitate</keyword>
<dbReference type="AlphaFoldDB" id="A0A077LB28"/>
<dbReference type="Proteomes" id="UP000031641">
    <property type="component" value="Chromosome"/>
</dbReference>
<dbReference type="EMBL" id="AP014631">
    <property type="protein sequence ID" value="BAP39394.1"/>
    <property type="molecule type" value="Genomic_DNA"/>
</dbReference>
<name>A0A077LB28_9BACT</name>
<feature type="chain" id="PRO_5001720079" description="Lipoprotein" evidence="10">
    <location>
        <begin position="26"/>
        <end position="332"/>
    </location>
</feature>